<evidence type="ECO:0000256" key="8">
    <source>
        <dbReference type="ARBA" id="ARBA00048329"/>
    </source>
</evidence>
<comment type="catalytic activity">
    <reaction evidence="8">
        <text>L-seryl-[protein] + ATP = O-phospho-L-seryl-[protein] + ADP + H(+)</text>
        <dbReference type="Rhea" id="RHEA:17989"/>
        <dbReference type="Rhea" id="RHEA-COMP:9863"/>
        <dbReference type="Rhea" id="RHEA-COMP:11604"/>
        <dbReference type="ChEBI" id="CHEBI:15378"/>
        <dbReference type="ChEBI" id="CHEBI:29999"/>
        <dbReference type="ChEBI" id="CHEBI:30616"/>
        <dbReference type="ChEBI" id="CHEBI:83421"/>
        <dbReference type="ChEBI" id="CHEBI:456216"/>
        <dbReference type="EC" id="2.7.11.25"/>
    </reaction>
</comment>
<dbReference type="Pfam" id="PF00069">
    <property type="entry name" value="Pkinase"/>
    <property type="match status" value="1"/>
</dbReference>
<evidence type="ECO:0000313" key="12">
    <source>
        <dbReference type="EMBL" id="KAI7737006.1"/>
    </source>
</evidence>
<evidence type="ECO:0000313" key="13">
    <source>
        <dbReference type="Proteomes" id="UP001206925"/>
    </source>
</evidence>
<reference evidence="12" key="1">
    <citation type="submission" date="2022-06" db="EMBL/GenBank/DDBJ databases">
        <title>Uncovering the hologenomic basis of an extraordinary plant invasion.</title>
        <authorList>
            <person name="Bieker V.C."/>
            <person name="Martin M.D."/>
            <person name="Gilbert T."/>
            <person name="Hodgins K."/>
            <person name="Battlay P."/>
            <person name="Petersen B."/>
            <person name="Wilson J."/>
        </authorList>
    </citation>
    <scope>NUCLEOTIDE SEQUENCE</scope>
    <source>
        <strain evidence="12">AA19_3_7</strain>
        <tissue evidence="12">Leaf</tissue>
    </source>
</reference>
<organism evidence="12 13">
    <name type="scientific">Ambrosia artemisiifolia</name>
    <name type="common">Common ragweed</name>
    <dbReference type="NCBI Taxonomy" id="4212"/>
    <lineage>
        <taxon>Eukaryota</taxon>
        <taxon>Viridiplantae</taxon>
        <taxon>Streptophyta</taxon>
        <taxon>Embryophyta</taxon>
        <taxon>Tracheophyta</taxon>
        <taxon>Spermatophyta</taxon>
        <taxon>Magnoliopsida</taxon>
        <taxon>eudicotyledons</taxon>
        <taxon>Gunneridae</taxon>
        <taxon>Pentapetalae</taxon>
        <taxon>asterids</taxon>
        <taxon>campanulids</taxon>
        <taxon>Asterales</taxon>
        <taxon>Asteraceae</taxon>
        <taxon>Asteroideae</taxon>
        <taxon>Heliantheae alliance</taxon>
        <taxon>Heliantheae</taxon>
        <taxon>Ambrosia</taxon>
    </lineage>
</organism>
<evidence type="ECO:0000259" key="11">
    <source>
        <dbReference type="PROSITE" id="PS50011"/>
    </source>
</evidence>
<gene>
    <name evidence="12" type="ORF">M8C21_011111</name>
</gene>
<keyword evidence="6 9" id="KW-0067">ATP-binding</keyword>
<feature type="compositionally biased region" description="Basic and acidic residues" evidence="10">
    <location>
        <begin position="193"/>
        <end position="202"/>
    </location>
</feature>
<evidence type="ECO:0000256" key="5">
    <source>
        <dbReference type="ARBA" id="ARBA00022777"/>
    </source>
</evidence>
<feature type="compositionally biased region" description="Gly residues" evidence="10">
    <location>
        <begin position="85"/>
        <end position="95"/>
    </location>
</feature>
<protein>
    <recommendedName>
        <fullName evidence="2">mitogen-activated protein kinase kinase kinase</fullName>
        <ecNumber evidence="2">2.7.11.25</ecNumber>
    </recommendedName>
</protein>
<name>A0AAD5GE18_AMBAR</name>
<evidence type="ECO:0000256" key="4">
    <source>
        <dbReference type="ARBA" id="ARBA00022741"/>
    </source>
</evidence>
<keyword evidence="13" id="KW-1185">Reference proteome</keyword>
<feature type="binding site" evidence="9">
    <location>
        <position position="281"/>
    </location>
    <ligand>
        <name>ATP</name>
        <dbReference type="ChEBI" id="CHEBI:30616"/>
    </ligand>
</feature>
<evidence type="ECO:0000256" key="6">
    <source>
        <dbReference type="ARBA" id="ARBA00022840"/>
    </source>
</evidence>
<evidence type="ECO:0000256" key="7">
    <source>
        <dbReference type="ARBA" id="ARBA00047559"/>
    </source>
</evidence>
<dbReference type="GO" id="GO:0005524">
    <property type="term" value="F:ATP binding"/>
    <property type="evidence" value="ECO:0007669"/>
    <property type="project" value="UniProtKB-UniRule"/>
</dbReference>
<dbReference type="Proteomes" id="UP001206925">
    <property type="component" value="Unassembled WGS sequence"/>
</dbReference>
<dbReference type="AlphaFoldDB" id="A0AAD5GE18"/>
<comment type="catalytic activity">
    <reaction evidence="7">
        <text>L-threonyl-[protein] + ATP = O-phospho-L-threonyl-[protein] + ADP + H(+)</text>
        <dbReference type="Rhea" id="RHEA:46608"/>
        <dbReference type="Rhea" id="RHEA-COMP:11060"/>
        <dbReference type="Rhea" id="RHEA-COMP:11605"/>
        <dbReference type="ChEBI" id="CHEBI:15378"/>
        <dbReference type="ChEBI" id="CHEBI:30013"/>
        <dbReference type="ChEBI" id="CHEBI:30616"/>
        <dbReference type="ChEBI" id="CHEBI:61977"/>
        <dbReference type="ChEBI" id="CHEBI:456216"/>
        <dbReference type="EC" id="2.7.11.25"/>
    </reaction>
</comment>
<dbReference type="PANTHER" id="PTHR48016">
    <property type="entry name" value="MAP KINASE KINASE KINASE SSK2-RELATED-RELATED"/>
    <property type="match status" value="1"/>
</dbReference>
<feature type="compositionally biased region" description="Low complexity" evidence="10">
    <location>
        <begin position="131"/>
        <end position="140"/>
    </location>
</feature>
<dbReference type="InterPro" id="IPR011009">
    <property type="entry name" value="Kinase-like_dom_sf"/>
</dbReference>
<comment type="similarity">
    <text evidence="1">Belongs to the protein kinase superfamily. STE Ser/Thr protein kinase family. MAP kinase kinase kinase subfamily.</text>
</comment>
<dbReference type="GO" id="GO:0004709">
    <property type="term" value="F:MAP kinase kinase kinase activity"/>
    <property type="evidence" value="ECO:0007669"/>
    <property type="project" value="UniProtKB-EC"/>
</dbReference>
<keyword evidence="4 9" id="KW-0547">Nucleotide-binding</keyword>
<dbReference type="PROSITE" id="PS50011">
    <property type="entry name" value="PROTEIN_KINASE_DOM"/>
    <property type="match status" value="1"/>
</dbReference>
<accession>A0AAD5GE18</accession>
<dbReference type="InterPro" id="IPR050538">
    <property type="entry name" value="MAP_kinase_kinase_kinase"/>
</dbReference>
<dbReference type="Gene3D" id="3.30.200.20">
    <property type="entry name" value="Phosphorylase Kinase, domain 1"/>
    <property type="match status" value="1"/>
</dbReference>
<comment type="caution">
    <text evidence="12">The sequence shown here is derived from an EMBL/GenBank/DDBJ whole genome shotgun (WGS) entry which is preliminary data.</text>
</comment>
<feature type="compositionally biased region" description="Gly residues" evidence="10">
    <location>
        <begin position="118"/>
        <end position="130"/>
    </location>
</feature>
<dbReference type="GO" id="GO:0005737">
    <property type="term" value="C:cytoplasm"/>
    <property type="evidence" value="ECO:0007669"/>
    <property type="project" value="TreeGrafter"/>
</dbReference>
<evidence type="ECO:0000256" key="9">
    <source>
        <dbReference type="PROSITE-ProRule" id="PRU10141"/>
    </source>
</evidence>
<feature type="compositionally biased region" description="Low complexity" evidence="10">
    <location>
        <begin position="31"/>
        <end position="41"/>
    </location>
</feature>
<evidence type="ECO:0000256" key="10">
    <source>
        <dbReference type="SAM" id="MobiDB-lite"/>
    </source>
</evidence>
<dbReference type="InterPro" id="IPR000719">
    <property type="entry name" value="Prot_kinase_dom"/>
</dbReference>
<proteinExistence type="inferred from homology"/>
<dbReference type="EC" id="2.7.11.25" evidence="2"/>
<keyword evidence="5" id="KW-0418">Kinase</keyword>
<dbReference type="SUPFAM" id="SSF56112">
    <property type="entry name" value="Protein kinase-like (PK-like)"/>
    <property type="match status" value="1"/>
</dbReference>
<feature type="domain" description="Protein kinase" evidence="11">
    <location>
        <begin position="252"/>
        <end position="333"/>
    </location>
</feature>
<feature type="region of interest" description="Disordered" evidence="10">
    <location>
        <begin position="1"/>
        <end position="224"/>
    </location>
</feature>
<keyword evidence="3" id="KW-0808">Transferase</keyword>
<dbReference type="PROSITE" id="PS00107">
    <property type="entry name" value="PROTEIN_KINASE_ATP"/>
    <property type="match status" value="1"/>
</dbReference>
<dbReference type="PANTHER" id="PTHR48016:SF8">
    <property type="entry name" value="MITOGEN-ACTIVATED PROTEIN KINASE KINASE KINASE 3"/>
    <property type="match status" value="1"/>
</dbReference>
<evidence type="ECO:0000256" key="2">
    <source>
        <dbReference type="ARBA" id="ARBA00012406"/>
    </source>
</evidence>
<sequence>MKSKFIEKNMPAWFGRKSTKDKDNPHKNHFHNNNINNHQDNPFYSSNYNPSDRKNKTSFDDGLLSGPTGSPRVSRDFSGPSSGQAVGGGHSGSGFNGFELDRVGHRLPQPGRVLDQGNGSGSISGSGLSSGGSSVSSGDEQSGGDHGQLGVFKGHGDTKLSPQPRSPGPGSKVGTAATSPFHQRLACTSLDSPNRKLDDGKNAGHPLPLPPGSPTSSSSALNCCSPTSPSSVLSNMKTLSVTDNSSCQPSKWKKGRLLGRGTFGHVYLGFNSENGQMCAIKEVKVVADDPSSKECLKQLNQEIALLSQLSHPNIVQYYGSELRYKRGKHISGP</sequence>
<evidence type="ECO:0000256" key="1">
    <source>
        <dbReference type="ARBA" id="ARBA00006529"/>
    </source>
</evidence>
<evidence type="ECO:0000256" key="3">
    <source>
        <dbReference type="ARBA" id="ARBA00022679"/>
    </source>
</evidence>
<dbReference type="InterPro" id="IPR017441">
    <property type="entry name" value="Protein_kinase_ATP_BS"/>
</dbReference>
<dbReference type="EMBL" id="JAMZMK010009149">
    <property type="protein sequence ID" value="KAI7737006.1"/>
    <property type="molecule type" value="Genomic_DNA"/>
</dbReference>